<keyword evidence="1" id="KW-0547">Nucleotide-binding</keyword>
<dbReference type="EMBL" id="JBHLXP010000003">
    <property type="protein sequence ID" value="MFC0049031.1"/>
    <property type="molecule type" value="Genomic_DNA"/>
</dbReference>
<feature type="domain" description="ABC transporter" evidence="3">
    <location>
        <begin position="254"/>
        <end position="486"/>
    </location>
</feature>
<dbReference type="RefSeq" id="WP_377244149.1">
    <property type="nucleotide sequence ID" value="NZ_JBHLXP010000003.1"/>
</dbReference>
<evidence type="ECO:0000313" key="5">
    <source>
        <dbReference type="Proteomes" id="UP001589813"/>
    </source>
</evidence>
<dbReference type="InterPro" id="IPR027417">
    <property type="entry name" value="P-loop_NTPase"/>
</dbReference>
<evidence type="ECO:0000256" key="2">
    <source>
        <dbReference type="ARBA" id="ARBA00022840"/>
    </source>
</evidence>
<dbReference type="Proteomes" id="UP001589813">
    <property type="component" value="Unassembled WGS sequence"/>
</dbReference>
<feature type="domain" description="ABC transporter" evidence="3">
    <location>
        <begin position="2"/>
        <end position="234"/>
    </location>
</feature>
<gene>
    <name evidence="4" type="primary">modF</name>
    <name evidence="4" type="ORF">ACFFJP_12110</name>
</gene>
<keyword evidence="2 4" id="KW-0067">ATP-binding</keyword>
<dbReference type="InterPro" id="IPR003593">
    <property type="entry name" value="AAA+_ATPase"/>
</dbReference>
<comment type="caution">
    <text evidence="4">The sequence shown here is derived from an EMBL/GenBank/DDBJ whole genome shotgun (WGS) entry which is preliminary data.</text>
</comment>
<evidence type="ECO:0000259" key="3">
    <source>
        <dbReference type="PROSITE" id="PS50893"/>
    </source>
</evidence>
<dbReference type="Pfam" id="PF00005">
    <property type="entry name" value="ABC_tran"/>
    <property type="match status" value="2"/>
</dbReference>
<evidence type="ECO:0000256" key="1">
    <source>
        <dbReference type="ARBA" id="ARBA00022741"/>
    </source>
</evidence>
<dbReference type="SMART" id="SM00382">
    <property type="entry name" value="AAA"/>
    <property type="match status" value="2"/>
</dbReference>
<dbReference type="PANTHER" id="PTHR43158">
    <property type="entry name" value="SKFA PEPTIDE EXPORT ATP-BINDING PROTEIN SKFE"/>
    <property type="match status" value="1"/>
</dbReference>
<name>A0ABV6BDS1_9GAMM</name>
<dbReference type="SUPFAM" id="SSF52540">
    <property type="entry name" value="P-loop containing nucleoside triphosphate hydrolases"/>
    <property type="match status" value="2"/>
</dbReference>
<evidence type="ECO:0000313" key="4">
    <source>
        <dbReference type="EMBL" id="MFC0049031.1"/>
    </source>
</evidence>
<dbReference type="InterPro" id="IPR003439">
    <property type="entry name" value="ABC_transporter-like_ATP-bd"/>
</dbReference>
<keyword evidence="5" id="KW-1185">Reference proteome</keyword>
<accession>A0ABV6BDS1</accession>
<dbReference type="Gene3D" id="3.40.50.300">
    <property type="entry name" value="P-loop containing nucleotide triphosphate hydrolases"/>
    <property type="match status" value="2"/>
</dbReference>
<dbReference type="NCBIfam" id="NF008186">
    <property type="entry name" value="PRK10938.1"/>
    <property type="match status" value="1"/>
</dbReference>
<sequence length="486" mass="53796">MVTFEQCRFLLGLTHQVRITQLQIAAGQHCAIFGANGSGKSALAAVIADQAELLEGTAVLPARIGWVSTAQQQALIEAERRKGDADILDVEVDPSSARDIICRDHVEWSAAQEQQLQQLAGVLRLQQRLDTAFLALSTGETRKLLLIKAILQNPELLVLDEPFNGLDVDACAALHLLLAELQQRMTLVLVLNRLSELPAFMQKILYLAHGEIQWQSADSGISAVELAELAQLNQLQQEPGPLPAKDRDRFTPALAEQTLVKLRQGKVQYGERVIFYGLDWQINRGEHWQITGPNGSGKTCLLQMLSGDNPHCYTNDLQVFGYQRGSGESIWDIKQHLGLVSNSLQLQYRVGCPVLHVVLSGFYDSIGLYDQPSALQIKLALEWLALIGLEAKGKDSFQSLSFGDQRLVLIVRAMVKHPTLLILDEPCNGLDELNRLKVLALLSVLARSGESTLLYVNHHAEDKIDGIHQVLRMTDYQAPTYQSDAI</sequence>
<reference evidence="4 5" key="1">
    <citation type="submission" date="2024-09" db="EMBL/GenBank/DDBJ databases">
        <authorList>
            <person name="Sun Q."/>
            <person name="Mori K."/>
        </authorList>
    </citation>
    <scope>NUCLEOTIDE SEQUENCE [LARGE SCALE GENOMIC DNA]</scope>
    <source>
        <strain evidence="4 5">KCTC 23315</strain>
    </source>
</reference>
<dbReference type="InterPro" id="IPR017871">
    <property type="entry name" value="ABC_transporter-like_CS"/>
</dbReference>
<dbReference type="PANTHER" id="PTHR43158:SF2">
    <property type="entry name" value="SKFA PEPTIDE EXPORT ATP-BINDING PROTEIN SKFE"/>
    <property type="match status" value="1"/>
</dbReference>
<protein>
    <submittedName>
        <fullName evidence="4">Molybdate ABC transporter ATP-binding protein ModF</fullName>
    </submittedName>
</protein>
<proteinExistence type="predicted"/>
<dbReference type="PROSITE" id="PS00211">
    <property type="entry name" value="ABC_TRANSPORTER_1"/>
    <property type="match status" value="1"/>
</dbReference>
<dbReference type="GO" id="GO:0005524">
    <property type="term" value="F:ATP binding"/>
    <property type="evidence" value="ECO:0007669"/>
    <property type="project" value="UniProtKB-KW"/>
</dbReference>
<organism evidence="4 5">
    <name type="scientific">Rheinheimera tilapiae</name>
    <dbReference type="NCBI Taxonomy" id="875043"/>
    <lineage>
        <taxon>Bacteria</taxon>
        <taxon>Pseudomonadati</taxon>
        <taxon>Pseudomonadota</taxon>
        <taxon>Gammaproteobacteria</taxon>
        <taxon>Chromatiales</taxon>
        <taxon>Chromatiaceae</taxon>
        <taxon>Rheinheimera</taxon>
    </lineage>
</organism>
<dbReference type="PROSITE" id="PS50893">
    <property type="entry name" value="ABC_TRANSPORTER_2"/>
    <property type="match status" value="2"/>
</dbReference>